<proteinExistence type="predicted"/>
<name>A0ABR7JTR7_9FIRM</name>
<evidence type="ECO:0000313" key="2">
    <source>
        <dbReference type="Proteomes" id="UP000609849"/>
    </source>
</evidence>
<organism evidence="1 2">
    <name type="scientific">Romboutsia faecis</name>
    <dbReference type="NCBI Taxonomy" id="2764597"/>
    <lineage>
        <taxon>Bacteria</taxon>
        <taxon>Bacillati</taxon>
        <taxon>Bacillota</taxon>
        <taxon>Clostridia</taxon>
        <taxon>Peptostreptococcales</taxon>
        <taxon>Peptostreptococcaceae</taxon>
        <taxon>Romboutsia</taxon>
    </lineage>
</organism>
<comment type="caution">
    <text evidence="1">The sequence shown here is derived from an EMBL/GenBank/DDBJ whole genome shotgun (WGS) entry which is preliminary data.</text>
</comment>
<gene>
    <name evidence="1" type="ORF">H8923_16215</name>
</gene>
<protein>
    <submittedName>
        <fullName evidence="1">Uncharacterized protein</fullName>
    </submittedName>
</protein>
<reference evidence="1 2" key="1">
    <citation type="submission" date="2020-08" db="EMBL/GenBank/DDBJ databases">
        <authorList>
            <person name="Liu C."/>
            <person name="Sun Q."/>
        </authorList>
    </citation>
    <scope>NUCLEOTIDE SEQUENCE [LARGE SCALE GENOMIC DNA]</scope>
    <source>
        <strain evidence="1 2">NSJ-18</strain>
    </source>
</reference>
<dbReference type="Proteomes" id="UP000609849">
    <property type="component" value="Unassembled WGS sequence"/>
</dbReference>
<sequence length="65" mass="7521">MKILTSFSVIKMSEGLRLSYTYTEIDPNTGVPINNNAQESRFIVQDELKTNSNNIMKYIQDNFLM</sequence>
<dbReference type="EMBL" id="JACRWE010000014">
    <property type="protein sequence ID" value="MBC5998295.1"/>
    <property type="molecule type" value="Genomic_DNA"/>
</dbReference>
<evidence type="ECO:0000313" key="1">
    <source>
        <dbReference type="EMBL" id="MBC5998295.1"/>
    </source>
</evidence>
<accession>A0ABR7JTR7</accession>
<keyword evidence="2" id="KW-1185">Reference proteome</keyword>
<dbReference type="RefSeq" id="WP_153972979.1">
    <property type="nucleotide sequence ID" value="NZ_JACRWE010000014.1"/>
</dbReference>